<keyword evidence="5" id="KW-1185">Reference proteome</keyword>
<organism evidence="4 5">
    <name type="scientific">Enhygromyxa salina</name>
    <dbReference type="NCBI Taxonomy" id="215803"/>
    <lineage>
        <taxon>Bacteria</taxon>
        <taxon>Pseudomonadati</taxon>
        <taxon>Myxococcota</taxon>
        <taxon>Polyangia</taxon>
        <taxon>Nannocystales</taxon>
        <taxon>Nannocystaceae</taxon>
        <taxon>Enhygromyxa</taxon>
    </lineage>
</organism>
<evidence type="ECO:0000313" key="5">
    <source>
        <dbReference type="Proteomes" id="UP000237968"/>
    </source>
</evidence>
<dbReference type="Proteomes" id="UP000237968">
    <property type="component" value="Unassembled WGS sequence"/>
</dbReference>
<proteinExistence type="predicted"/>
<dbReference type="InterPro" id="IPR027039">
    <property type="entry name" value="Crtac1"/>
</dbReference>
<keyword evidence="1" id="KW-0732">Signal</keyword>
<dbReference type="InterPro" id="IPR011519">
    <property type="entry name" value="UnbV_ASPIC"/>
</dbReference>
<protein>
    <submittedName>
        <fullName evidence="4">ASPIC and UnbV</fullName>
    </submittedName>
</protein>
<evidence type="ECO:0000256" key="2">
    <source>
        <dbReference type="SAM" id="MobiDB-lite"/>
    </source>
</evidence>
<evidence type="ECO:0000256" key="1">
    <source>
        <dbReference type="ARBA" id="ARBA00022729"/>
    </source>
</evidence>
<sequence length="603" mass="64122">MTTVTSPCATPLAAASIAALTLACKPEPPAPEQAPPRSLFDEAEAPSEPTNPAEPATAPQAPSSGRALQFSDVTKAWGVDLRHHAGRNPDRWIPEIMNGGVALIDVNRDGALDLFLADGGQLAGSAEPGVGPRLLLGDGHGAFTDVSEAWGLRHQGYGMGVSAGDIDGDGWIDLYLTSFDAQDRLLRNDAGQGFVDVSAAWGVDPRGWSTSAAFLDADSDGDLDLYVVRYIRYTLADSIKCWFRTIHVYCTPAMYEALPDLLYRNEGGRFTDVSAEAGIDAHPAKGLALATGDLDDDGDTDLYVANDTSRNLLLVNDGRGRFEEAGVASGVAFSQLGREEASMGVAVSDSNADGRWDLAVTNFQSEPTSLYTRRDNGSYRERSDAAGIGASARARLSFGIEWIDVDNDGDEDLLTANGHIADNVESYREQVRFAQQNSLYERVADGRFVDVSDAAGDALAYRGVSRGLAVGDIDGDGGLDYVVVDNDGPVQIARNTTADRGHFISLWLEGSSTNRGAIGARVSVSVGGQTLVREVRGASSYLSVSDRRIHLGLGEATRVEEVTIRWPGGEQQQLGPLDADTHYRVVEGSAAQAYVPGAEVLQP</sequence>
<dbReference type="SUPFAM" id="SSF69318">
    <property type="entry name" value="Integrin alpha N-terminal domain"/>
    <property type="match status" value="1"/>
</dbReference>
<dbReference type="InterPro" id="IPR028994">
    <property type="entry name" value="Integrin_alpha_N"/>
</dbReference>
<evidence type="ECO:0000313" key="4">
    <source>
        <dbReference type="EMBL" id="PRP91148.1"/>
    </source>
</evidence>
<comment type="caution">
    <text evidence="4">The sequence shown here is derived from an EMBL/GenBank/DDBJ whole genome shotgun (WGS) entry which is preliminary data.</text>
</comment>
<name>A0A2S9XE51_9BACT</name>
<dbReference type="Gene3D" id="2.130.10.130">
    <property type="entry name" value="Integrin alpha, N-terminal"/>
    <property type="match status" value="2"/>
</dbReference>
<feature type="region of interest" description="Disordered" evidence="2">
    <location>
        <begin position="25"/>
        <end position="66"/>
    </location>
</feature>
<dbReference type="Pfam" id="PF07593">
    <property type="entry name" value="UnbV_ASPIC"/>
    <property type="match status" value="1"/>
</dbReference>
<dbReference type="Pfam" id="PF13517">
    <property type="entry name" value="FG-GAP_3"/>
    <property type="match status" value="2"/>
</dbReference>
<dbReference type="AlphaFoldDB" id="A0A2S9XE51"/>
<dbReference type="PANTHER" id="PTHR16026">
    <property type="entry name" value="CARTILAGE ACIDIC PROTEIN 1"/>
    <property type="match status" value="1"/>
</dbReference>
<accession>A0A2S9XE51</accession>
<dbReference type="OrthoDB" id="5287961at2"/>
<gene>
    <name evidence="4" type="ORF">ENSA5_58080</name>
</gene>
<dbReference type="InterPro" id="IPR013517">
    <property type="entry name" value="FG-GAP"/>
</dbReference>
<evidence type="ECO:0000259" key="3">
    <source>
        <dbReference type="Pfam" id="PF07593"/>
    </source>
</evidence>
<feature type="compositionally biased region" description="Low complexity" evidence="2">
    <location>
        <begin position="46"/>
        <end position="64"/>
    </location>
</feature>
<dbReference type="EMBL" id="PVNK01000255">
    <property type="protein sequence ID" value="PRP91148.1"/>
    <property type="molecule type" value="Genomic_DNA"/>
</dbReference>
<feature type="domain" description="ASPIC/UnbV" evidence="3">
    <location>
        <begin position="517"/>
        <end position="583"/>
    </location>
</feature>
<dbReference type="PANTHER" id="PTHR16026:SF0">
    <property type="entry name" value="CARTILAGE ACIDIC PROTEIN 1"/>
    <property type="match status" value="1"/>
</dbReference>
<reference evidence="4 5" key="1">
    <citation type="submission" date="2018-03" db="EMBL/GenBank/DDBJ databases">
        <title>Draft Genome Sequences of the Obligatory Marine Myxobacteria Enhygromyxa salina SWB005.</title>
        <authorList>
            <person name="Poehlein A."/>
            <person name="Moghaddam J.A."/>
            <person name="Harms H."/>
            <person name="Alanjari M."/>
            <person name="Koenig G.M."/>
            <person name="Daniel R."/>
            <person name="Schaeberle T.F."/>
        </authorList>
    </citation>
    <scope>NUCLEOTIDE SEQUENCE [LARGE SCALE GENOMIC DNA]</scope>
    <source>
        <strain evidence="4 5">SWB005</strain>
    </source>
</reference>